<evidence type="ECO:0000256" key="1">
    <source>
        <dbReference type="SAM" id="MobiDB-lite"/>
    </source>
</evidence>
<dbReference type="AlphaFoldDB" id="A0A0C9UIQ0"/>
<reference evidence="2 3" key="1">
    <citation type="submission" date="2014-06" db="EMBL/GenBank/DDBJ databases">
        <title>Evolutionary Origins and Diversification of the Mycorrhizal Mutualists.</title>
        <authorList>
            <consortium name="DOE Joint Genome Institute"/>
            <consortium name="Mycorrhizal Genomics Consortium"/>
            <person name="Kohler A."/>
            <person name="Kuo A."/>
            <person name="Nagy L.G."/>
            <person name="Floudas D."/>
            <person name="Copeland A."/>
            <person name="Barry K.W."/>
            <person name="Cichocki N."/>
            <person name="Veneault-Fourrey C."/>
            <person name="LaButti K."/>
            <person name="Lindquist E.A."/>
            <person name="Lipzen A."/>
            <person name="Lundell T."/>
            <person name="Morin E."/>
            <person name="Murat C."/>
            <person name="Riley R."/>
            <person name="Ohm R."/>
            <person name="Sun H."/>
            <person name="Tunlid A."/>
            <person name="Henrissat B."/>
            <person name="Grigoriev I.V."/>
            <person name="Hibbett D.S."/>
            <person name="Martin F."/>
        </authorList>
    </citation>
    <scope>NUCLEOTIDE SEQUENCE [LARGE SCALE GENOMIC DNA]</scope>
    <source>
        <strain evidence="2 3">SS14</strain>
    </source>
</reference>
<sequence length="98" mass="10161">MRRPSLNTSSALSTSNLTTSPTSPTASSKSTVSEPHNERVEALEIDTVDSVVNTMHGRVNSGLKSYLSPASFVAITPCSVPVELPATPPSPPAPSLSN</sequence>
<organism evidence="2 3">
    <name type="scientific">Sphaerobolus stellatus (strain SS14)</name>
    <dbReference type="NCBI Taxonomy" id="990650"/>
    <lineage>
        <taxon>Eukaryota</taxon>
        <taxon>Fungi</taxon>
        <taxon>Dikarya</taxon>
        <taxon>Basidiomycota</taxon>
        <taxon>Agaricomycotina</taxon>
        <taxon>Agaricomycetes</taxon>
        <taxon>Phallomycetidae</taxon>
        <taxon>Geastrales</taxon>
        <taxon>Sphaerobolaceae</taxon>
        <taxon>Sphaerobolus</taxon>
    </lineage>
</organism>
<name>A0A0C9UIQ0_SPHS4</name>
<keyword evidence="3" id="KW-1185">Reference proteome</keyword>
<evidence type="ECO:0000313" key="2">
    <source>
        <dbReference type="EMBL" id="KIJ28797.1"/>
    </source>
</evidence>
<evidence type="ECO:0000313" key="3">
    <source>
        <dbReference type="Proteomes" id="UP000054279"/>
    </source>
</evidence>
<dbReference type="Proteomes" id="UP000054279">
    <property type="component" value="Unassembled WGS sequence"/>
</dbReference>
<protein>
    <submittedName>
        <fullName evidence="2">Uncharacterized protein</fullName>
    </submittedName>
</protein>
<proteinExistence type="predicted"/>
<dbReference type="HOGENOM" id="CLU_2334983_0_0_1"/>
<dbReference type="EMBL" id="KN837297">
    <property type="protein sequence ID" value="KIJ28797.1"/>
    <property type="molecule type" value="Genomic_DNA"/>
</dbReference>
<gene>
    <name evidence="2" type="ORF">M422DRAFT_269842</name>
</gene>
<feature type="region of interest" description="Disordered" evidence="1">
    <location>
        <begin position="1"/>
        <end position="42"/>
    </location>
</feature>
<feature type="compositionally biased region" description="Low complexity" evidence="1">
    <location>
        <begin position="1"/>
        <end position="31"/>
    </location>
</feature>
<accession>A0A0C9UIQ0</accession>